<accession>A0A061EA34</accession>
<dbReference type="Gene3D" id="1.10.10.10">
    <property type="entry name" value="Winged helix-like DNA-binding domain superfamily/Winged helix DNA-binding domain"/>
    <property type="match status" value="1"/>
</dbReference>
<dbReference type="SUPFAM" id="SSF52540">
    <property type="entry name" value="P-loop containing nucleoside triphosphate hydrolases"/>
    <property type="match status" value="1"/>
</dbReference>
<evidence type="ECO:0000259" key="8">
    <source>
        <dbReference type="Pfam" id="PF23247"/>
    </source>
</evidence>
<keyword evidence="3" id="KW-0547">Nucleotide-binding</keyword>
<dbReference type="GO" id="GO:0006952">
    <property type="term" value="P:defense response"/>
    <property type="evidence" value="ECO:0007669"/>
    <property type="project" value="UniProtKB-KW"/>
</dbReference>
<dbReference type="PRINTS" id="PR00364">
    <property type="entry name" value="DISEASERSIST"/>
</dbReference>
<evidence type="ECO:0000259" key="6">
    <source>
        <dbReference type="Pfam" id="PF00931"/>
    </source>
</evidence>
<dbReference type="InterPro" id="IPR041118">
    <property type="entry name" value="Rx_N"/>
</dbReference>
<dbReference type="Gene3D" id="3.80.10.10">
    <property type="entry name" value="Ribonuclease Inhibitor"/>
    <property type="match status" value="3"/>
</dbReference>
<dbReference type="EMBL" id="CM001880">
    <property type="protein sequence ID" value="EOY01217.1"/>
    <property type="molecule type" value="Genomic_DNA"/>
</dbReference>
<evidence type="ECO:0000256" key="2">
    <source>
        <dbReference type="ARBA" id="ARBA00022737"/>
    </source>
</evidence>
<dbReference type="InterPro" id="IPR038005">
    <property type="entry name" value="RX-like_CC"/>
</dbReference>
<evidence type="ECO:0000259" key="10">
    <source>
        <dbReference type="Pfam" id="PF25019"/>
    </source>
</evidence>
<dbReference type="Gene3D" id="1.20.5.4130">
    <property type="match status" value="1"/>
</dbReference>
<dbReference type="PANTHER" id="PTHR36766">
    <property type="entry name" value="PLANT BROAD-SPECTRUM MILDEW RESISTANCE PROTEIN RPW8"/>
    <property type="match status" value="1"/>
</dbReference>
<dbReference type="Pfam" id="PF23559">
    <property type="entry name" value="WHD_DRP"/>
    <property type="match status" value="1"/>
</dbReference>
<dbReference type="InterPro" id="IPR056789">
    <property type="entry name" value="LRR_R13L1-DRL21"/>
</dbReference>
<evidence type="ECO:0000256" key="5">
    <source>
        <dbReference type="ARBA" id="ARBA00022840"/>
    </source>
</evidence>
<dbReference type="PANTHER" id="PTHR36766:SF38">
    <property type="entry name" value="DISEASE RESISTANCE PROTEIN RGA3"/>
    <property type="match status" value="1"/>
</dbReference>
<evidence type="ECO:0000256" key="3">
    <source>
        <dbReference type="ARBA" id="ARBA00022741"/>
    </source>
</evidence>
<dbReference type="InterPro" id="IPR002182">
    <property type="entry name" value="NB-ARC"/>
</dbReference>
<feature type="domain" description="Disease resistance protein At4g27190-like leucine-rich repeats" evidence="8">
    <location>
        <begin position="1021"/>
        <end position="1137"/>
    </location>
</feature>
<dbReference type="InParanoid" id="A0A061EA34"/>
<dbReference type="CDD" id="cd14798">
    <property type="entry name" value="RX-CC_like"/>
    <property type="match status" value="1"/>
</dbReference>
<dbReference type="Gene3D" id="3.40.50.300">
    <property type="entry name" value="P-loop containing nucleotide triphosphate hydrolases"/>
    <property type="match status" value="1"/>
</dbReference>
<evidence type="ECO:0000313" key="11">
    <source>
        <dbReference type="EMBL" id="EOY01217.1"/>
    </source>
</evidence>
<evidence type="ECO:0000313" key="12">
    <source>
        <dbReference type="Proteomes" id="UP000026915"/>
    </source>
</evidence>
<dbReference type="Gramene" id="EOY01217">
    <property type="protein sequence ID" value="EOY01217"/>
    <property type="gene ID" value="TCM_011164"/>
</dbReference>
<dbReference type="eggNOG" id="KOG4658">
    <property type="taxonomic scope" value="Eukaryota"/>
</dbReference>
<keyword evidence="12" id="KW-1185">Reference proteome</keyword>
<feature type="domain" description="Disease resistance protein winged helix" evidence="9">
    <location>
        <begin position="434"/>
        <end position="506"/>
    </location>
</feature>
<dbReference type="SUPFAM" id="SSF52058">
    <property type="entry name" value="L domain-like"/>
    <property type="match status" value="2"/>
</dbReference>
<keyword evidence="5" id="KW-0067">ATP-binding</keyword>
<dbReference type="FunFam" id="3.40.50.300:FF:001091">
    <property type="entry name" value="Probable disease resistance protein At1g61300"/>
    <property type="match status" value="1"/>
</dbReference>
<organism evidence="11 12">
    <name type="scientific">Theobroma cacao</name>
    <name type="common">Cacao</name>
    <name type="synonym">Cocoa</name>
    <dbReference type="NCBI Taxonomy" id="3641"/>
    <lineage>
        <taxon>Eukaryota</taxon>
        <taxon>Viridiplantae</taxon>
        <taxon>Streptophyta</taxon>
        <taxon>Embryophyta</taxon>
        <taxon>Tracheophyta</taxon>
        <taxon>Spermatophyta</taxon>
        <taxon>Magnoliopsida</taxon>
        <taxon>eudicotyledons</taxon>
        <taxon>Gunneridae</taxon>
        <taxon>Pentapetalae</taxon>
        <taxon>rosids</taxon>
        <taxon>malvids</taxon>
        <taxon>Malvales</taxon>
        <taxon>Malvaceae</taxon>
        <taxon>Byttnerioideae</taxon>
        <taxon>Theobroma</taxon>
    </lineage>
</organism>
<keyword evidence="4" id="KW-0611">Plant defense</keyword>
<dbReference type="FunFam" id="1.10.10.10:FF:000322">
    <property type="entry name" value="Probable disease resistance protein At1g63360"/>
    <property type="match status" value="1"/>
</dbReference>
<evidence type="ECO:0000259" key="9">
    <source>
        <dbReference type="Pfam" id="PF23559"/>
    </source>
</evidence>
<feature type="domain" description="Disease resistance N-terminal" evidence="7">
    <location>
        <begin position="20"/>
        <end position="106"/>
    </location>
</feature>
<proteinExistence type="predicted"/>
<evidence type="ECO:0000256" key="1">
    <source>
        <dbReference type="ARBA" id="ARBA00022614"/>
    </source>
</evidence>
<dbReference type="OMA" id="MWNDSRE"/>
<dbReference type="InterPro" id="IPR027417">
    <property type="entry name" value="P-loop_NTPase"/>
</dbReference>
<dbReference type="Proteomes" id="UP000026915">
    <property type="component" value="Chromosome 2"/>
</dbReference>
<name>A0A061EA34_THECC</name>
<dbReference type="HOGENOM" id="CLU_000837_8_8_1"/>
<dbReference type="Pfam" id="PF00931">
    <property type="entry name" value="NB-ARC"/>
    <property type="match status" value="1"/>
</dbReference>
<keyword evidence="2" id="KW-0677">Repeat</keyword>
<dbReference type="InterPro" id="IPR058922">
    <property type="entry name" value="WHD_DRP"/>
</dbReference>
<dbReference type="GO" id="GO:0051707">
    <property type="term" value="P:response to other organism"/>
    <property type="evidence" value="ECO:0007669"/>
    <property type="project" value="UniProtKB-ARBA"/>
</dbReference>
<dbReference type="GO" id="GO:0043531">
    <property type="term" value="F:ADP binding"/>
    <property type="evidence" value="ECO:0007669"/>
    <property type="project" value="InterPro"/>
</dbReference>
<evidence type="ECO:0000256" key="4">
    <source>
        <dbReference type="ARBA" id="ARBA00022821"/>
    </source>
</evidence>
<dbReference type="InterPro" id="IPR042197">
    <property type="entry name" value="Apaf_helical"/>
</dbReference>
<dbReference type="InterPro" id="IPR057135">
    <property type="entry name" value="At4g27190-like_LRR"/>
</dbReference>
<feature type="domain" description="NB-ARC" evidence="6">
    <location>
        <begin position="179"/>
        <end position="350"/>
    </location>
</feature>
<sequence>MEGSFREMAEAFLFNIADGILGKLGNLTLQEMGLIWGVKEELEKLKNTVSTIKAVLLDAEEQHAKSHEVIDWLGKLKDAVYDADDLLDDFSTHVLQRQVMMQGKRGKQVSFLFSKANQVAYNLKIGHQIKAIRQRLDAIAADKTKYHFTDRSLVSIPVVKVERKQTHSFVRKEGVVGREGDKEAIMKRLLDSDVADNVSVIPIVGIGGQGKTTVAELVYNDEKIVKHFELRIWVCVSDVFDVKLIAQKMLESATNAKFENLEMDSLQTHLRKRIDGRKYLLILDDVWNDNRERWRNLRDLLMNGARGSKIIVTTRAQVVASITGTTEPYLLEGLPEDMSWSLLEKMAFKEGREPNNSRLVAIGKDIVKRCAGNPLAIRTIGGVLYTKDTETEWLSLKEGQLLMITQKDDVLPILKLSYEQLPSYLKQCFAYCSLFPRDYEINKQMLITLWMAEGFIQSLQGMQRLEELGDQYFMDLLRRSFFQDVEYDEWGNVISCKMHDLMHDLAQLVAGSDSSMVDLDCKNISERIRHVSFNAELDSSWKIPTPLLKATKIRTFLLPVQPVHRVILDKVDHETVISSFRLLRLLDLHNTGIDILPSSIGTLKHLRYLDLSKNEVIRRLPSSITELLNLQTLKLCSCKRLEELPRKLRNMTSLRHLETGQCTGLTRMPSGLGQLTSLQTLTRFVVGMDSFKRPSGGLRELKDLNDLRGEVMIAKLENLKNVVSECKEANSKGKQHLEVLTLEWSREVNDHTTFEEDEEILEGLQPHSNLQEFHIYGYRAGSFPKWMLSDMSLVLPNLLEITLWRCNRCLHLPLFSHLPKLRVLRLEVVTAVEYIEDSGAESSSLSFGGNRLKGGTEGKESTAFFPCLKQLMLFDLRNLKGWWREVTAIANDNLGLAAASSQRPLQQKESMTSFPCLSKLTIGICTNLTYMPLHPLLEELELKCVSAKLLQQSVMIAAETEQIPMAAAAHLSYPLYLSKLKVMHIDSIMDLVSFPEKGLHHLTSLQHLSIANCPKLVCLPEEGLNSLRFFFISGCDMLKSLSKGFRHLTALEELEIKECRELDLSKDVEENVMELRFLRSLRTLKIGDMPKLNSLPDGLQHVTTLKYLQISSCSNLKSLPEWICNLTVLQRFEIFDCPQLVSLQQALCSLNALQYLEISGCPLLMDTCQNKTSKNWPRIAHIPEIYIDGKKM</sequence>
<feature type="domain" description="R13L1/DRL21-like LRR repeat region" evidence="10">
    <location>
        <begin position="698"/>
        <end position="827"/>
    </location>
</feature>
<reference evidence="11 12" key="1">
    <citation type="journal article" date="2013" name="Genome Biol.">
        <title>The genome sequence of the most widely cultivated cacao type and its use to identify candidate genes regulating pod color.</title>
        <authorList>
            <person name="Motamayor J.C."/>
            <person name="Mockaitis K."/>
            <person name="Schmutz J."/>
            <person name="Haiminen N."/>
            <person name="Iii D.L."/>
            <person name="Cornejo O."/>
            <person name="Findley S.D."/>
            <person name="Zheng P."/>
            <person name="Utro F."/>
            <person name="Royaert S."/>
            <person name="Saski C."/>
            <person name="Jenkins J."/>
            <person name="Podicheti R."/>
            <person name="Zhao M."/>
            <person name="Scheffler B.E."/>
            <person name="Stack J.C."/>
            <person name="Feltus F.A."/>
            <person name="Mustiga G.M."/>
            <person name="Amores F."/>
            <person name="Phillips W."/>
            <person name="Marelli J.P."/>
            <person name="May G.D."/>
            <person name="Shapiro H."/>
            <person name="Ma J."/>
            <person name="Bustamante C.D."/>
            <person name="Schnell R.J."/>
            <person name="Main D."/>
            <person name="Gilbert D."/>
            <person name="Parida L."/>
            <person name="Kuhn D.N."/>
        </authorList>
    </citation>
    <scope>NUCLEOTIDE SEQUENCE [LARGE SCALE GENOMIC DNA]</scope>
    <source>
        <strain evidence="12">cv. Matina 1-6</strain>
    </source>
</reference>
<evidence type="ECO:0000259" key="7">
    <source>
        <dbReference type="Pfam" id="PF18052"/>
    </source>
</evidence>
<dbReference type="InterPro" id="IPR032675">
    <property type="entry name" value="LRR_dom_sf"/>
</dbReference>
<dbReference type="Pfam" id="PF25019">
    <property type="entry name" value="LRR_R13L1-DRL21"/>
    <property type="match status" value="1"/>
</dbReference>
<gene>
    <name evidence="11" type="ORF">TCM_011164</name>
</gene>
<protein>
    <submittedName>
        <fullName evidence="11">LRR and NB-ARC domains-containing disease resistance protein, putative</fullName>
    </submittedName>
</protein>
<dbReference type="GO" id="GO:0005524">
    <property type="term" value="F:ATP binding"/>
    <property type="evidence" value="ECO:0007669"/>
    <property type="project" value="UniProtKB-KW"/>
</dbReference>
<dbReference type="Pfam" id="PF23247">
    <property type="entry name" value="LRR_RPS2"/>
    <property type="match status" value="1"/>
</dbReference>
<dbReference type="AlphaFoldDB" id="A0A061EA34"/>
<dbReference type="InterPro" id="IPR036388">
    <property type="entry name" value="WH-like_DNA-bd_sf"/>
</dbReference>
<dbReference type="Pfam" id="PF18052">
    <property type="entry name" value="Rx_N"/>
    <property type="match status" value="1"/>
</dbReference>
<dbReference type="Gene3D" id="1.10.8.430">
    <property type="entry name" value="Helical domain of apoptotic protease-activating factors"/>
    <property type="match status" value="1"/>
</dbReference>
<keyword evidence="1" id="KW-0433">Leucine-rich repeat</keyword>